<proteinExistence type="predicted"/>
<evidence type="ECO:0000259" key="3">
    <source>
        <dbReference type="SMART" id="SM00421"/>
    </source>
</evidence>
<evidence type="ECO:0000256" key="2">
    <source>
        <dbReference type="ARBA" id="ARBA00023163"/>
    </source>
</evidence>
<dbReference type="InterPro" id="IPR018656">
    <property type="entry name" value="DUF2087"/>
</dbReference>
<keyword evidence="1" id="KW-0805">Transcription regulation</keyword>
<dbReference type="InterPro" id="IPR000792">
    <property type="entry name" value="Tscrpt_reg_LuxR_C"/>
</dbReference>
<evidence type="ECO:0000313" key="4">
    <source>
        <dbReference type="EMBL" id="MFC4736051.1"/>
    </source>
</evidence>
<dbReference type="InterPro" id="IPR016032">
    <property type="entry name" value="Sig_transdc_resp-reg_C-effctor"/>
</dbReference>
<organism evidence="4 5">
    <name type="scientific">Bacillus daqingensis</name>
    <dbReference type="NCBI Taxonomy" id="872396"/>
    <lineage>
        <taxon>Bacteria</taxon>
        <taxon>Bacillati</taxon>
        <taxon>Bacillota</taxon>
        <taxon>Bacilli</taxon>
        <taxon>Bacillales</taxon>
        <taxon>Bacillaceae</taxon>
        <taxon>Bacillus</taxon>
    </lineage>
</organism>
<dbReference type="RefSeq" id="WP_377908709.1">
    <property type="nucleotide sequence ID" value="NZ_JBHSGK010000004.1"/>
</dbReference>
<dbReference type="PRINTS" id="PR00038">
    <property type="entry name" value="HTHLUXR"/>
</dbReference>
<keyword evidence="2" id="KW-0804">Transcription</keyword>
<dbReference type="Pfam" id="PF00196">
    <property type="entry name" value="GerE"/>
    <property type="match status" value="1"/>
</dbReference>
<evidence type="ECO:0000256" key="1">
    <source>
        <dbReference type="ARBA" id="ARBA00023015"/>
    </source>
</evidence>
<protein>
    <submittedName>
        <fullName evidence="4">DUF2087 domain-containing protein</fullName>
    </submittedName>
</protein>
<sequence length="251" mass="29107">MSYMDEASIDEITQGWLTRNGMNSCLFCGFQTENGVVYQHQGHLFEAAKRMSVHITEAHQSAAAALLAMDRRYTGLTQVQQEVLVHLQAGSTDKQTAAKMGIAEATVRSHRFKLKEKEKQAKLFLALMAQKPEREKLVPYHEGAVMRDERYAVTEAEAEKILDTYLKEGREGPLSSFPRKEKRKLVLLRHLTEQFEPKRTYKEKEINDLLKQKYDDFVTLRRYLIEYGFLDRSRDGSSYWVKHSRPAPQDF</sequence>
<keyword evidence="5" id="KW-1185">Reference proteome</keyword>
<dbReference type="Proteomes" id="UP001595896">
    <property type="component" value="Unassembled WGS sequence"/>
</dbReference>
<dbReference type="SMART" id="SM00421">
    <property type="entry name" value="HTH_LUXR"/>
    <property type="match status" value="1"/>
</dbReference>
<feature type="domain" description="HTH luxR-type" evidence="3">
    <location>
        <begin position="73"/>
        <end position="129"/>
    </location>
</feature>
<evidence type="ECO:0000313" key="5">
    <source>
        <dbReference type="Proteomes" id="UP001595896"/>
    </source>
</evidence>
<dbReference type="Pfam" id="PF09860">
    <property type="entry name" value="DUF2087"/>
    <property type="match status" value="1"/>
</dbReference>
<gene>
    <name evidence="4" type="ORF">ACFO4L_05570</name>
</gene>
<dbReference type="SUPFAM" id="SSF46894">
    <property type="entry name" value="C-terminal effector domain of the bipartite response regulators"/>
    <property type="match status" value="1"/>
</dbReference>
<dbReference type="EMBL" id="JBHSGK010000004">
    <property type="protein sequence ID" value="MFC4736051.1"/>
    <property type="molecule type" value="Genomic_DNA"/>
</dbReference>
<name>A0ABV9NUZ2_9BACI</name>
<dbReference type="InterPro" id="IPR036388">
    <property type="entry name" value="WH-like_DNA-bd_sf"/>
</dbReference>
<comment type="caution">
    <text evidence="4">The sequence shown here is derived from an EMBL/GenBank/DDBJ whole genome shotgun (WGS) entry which is preliminary data.</text>
</comment>
<dbReference type="Gene3D" id="1.10.10.10">
    <property type="entry name" value="Winged helix-like DNA-binding domain superfamily/Winged helix DNA-binding domain"/>
    <property type="match status" value="1"/>
</dbReference>
<reference evidence="5" key="1">
    <citation type="journal article" date="2019" name="Int. J. Syst. Evol. Microbiol.">
        <title>The Global Catalogue of Microorganisms (GCM) 10K type strain sequencing project: providing services to taxonomists for standard genome sequencing and annotation.</title>
        <authorList>
            <consortium name="The Broad Institute Genomics Platform"/>
            <consortium name="The Broad Institute Genome Sequencing Center for Infectious Disease"/>
            <person name="Wu L."/>
            <person name="Ma J."/>
        </authorList>
    </citation>
    <scope>NUCLEOTIDE SEQUENCE [LARGE SCALE GENOMIC DNA]</scope>
    <source>
        <strain evidence="5">JCM 12165</strain>
    </source>
</reference>
<accession>A0ABV9NUZ2</accession>